<keyword evidence="4" id="KW-0819">tRNA processing</keyword>
<dbReference type="InterPro" id="IPR002381">
    <property type="entry name" value="RNase_PH_bac-type"/>
</dbReference>
<feature type="domain" description="Exoribonuclease phosphorolytic" evidence="8">
    <location>
        <begin position="204"/>
        <end position="255"/>
    </location>
</feature>
<dbReference type="AlphaFoldDB" id="X0X8H3"/>
<dbReference type="InterPro" id="IPR015847">
    <property type="entry name" value="ExoRNase_PH_dom2"/>
</dbReference>
<evidence type="ECO:0000256" key="5">
    <source>
        <dbReference type="ARBA" id="ARBA00022884"/>
    </source>
</evidence>
<reference evidence="9" key="1">
    <citation type="journal article" date="2014" name="Front. Microbiol.">
        <title>High frequency of phylogenetically diverse reductive dehalogenase-homologous genes in deep subseafloor sedimentary metagenomes.</title>
        <authorList>
            <person name="Kawai M."/>
            <person name="Futagami T."/>
            <person name="Toyoda A."/>
            <person name="Takaki Y."/>
            <person name="Nishi S."/>
            <person name="Hori S."/>
            <person name="Arai W."/>
            <person name="Tsubouchi T."/>
            <person name="Morono Y."/>
            <person name="Uchiyama I."/>
            <person name="Ito T."/>
            <person name="Fujiyama A."/>
            <person name="Inagaki F."/>
            <person name="Takami H."/>
        </authorList>
    </citation>
    <scope>NUCLEOTIDE SEQUENCE</scope>
    <source>
        <strain evidence="9">Expedition CK06-06</strain>
    </source>
</reference>
<evidence type="ECO:0000313" key="9">
    <source>
        <dbReference type="EMBL" id="GAG21276.1"/>
    </source>
</evidence>
<dbReference type="GO" id="GO:0009022">
    <property type="term" value="F:tRNA nucleotidyltransferase activity"/>
    <property type="evidence" value="ECO:0007669"/>
    <property type="project" value="InterPro"/>
</dbReference>
<protein>
    <submittedName>
        <fullName evidence="9">Uncharacterized protein</fullName>
    </submittedName>
</protein>
<name>X0X8H3_9ZZZZ</name>
<gene>
    <name evidence="9" type="ORF">S01H1_56782</name>
</gene>
<dbReference type="InterPro" id="IPR036345">
    <property type="entry name" value="ExoRNase_PH_dom2_sf"/>
</dbReference>
<dbReference type="GO" id="GO:0000049">
    <property type="term" value="F:tRNA binding"/>
    <property type="evidence" value="ECO:0007669"/>
    <property type="project" value="UniProtKB-KW"/>
</dbReference>
<dbReference type="GO" id="GO:0008033">
    <property type="term" value="P:tRNA processing"/>
    <property type="evidence" value="ECO:0007669"/>
    <property type="project" value="UniProtKB-KW"/>
</dbReference>
<evidence type="ECO:0000256" key="3">
    <source>
        <dbReference type="ARBA" id="ARBA00022555"/>
    </source>
</evidence>
<dbReference type="Pfam" id="PF03725">
    <property type="entry name" value="RNase_PH_C"/>
    <property type="match status" value="1"/>
</dbReference>
<organism evidence="9">
    <name type="scientific">marine sediment metagenome</name>
    <dbReference type="NCBI Taxonomy" id="412755"/>
    <lineage>
        <taxon>unclassified sequences</taxon>
        <taxon>metagenomes</taxon>
        <taxon>ecological metagenomes</taxon>
    </lineage>
</organism>
<comment type="similarity">
    <text evidence="1">Belongs to the RNase PH family.</text>
</comment>
<dbReference type="PANTHER" id="PTHR11953">
    <property type="entry name" value="EXOSOME COMPLEX COMPONENT"/>
    <property type="match status" value="1"/>
</dbReference>
<dbReference type="GO" id="GO:0016075">
    <property type="term" value="P:rRNA catabolic process"/>
    <property type="evidence" value="ECO:0007669"/>
    <property type="project" value="TreeGrafter"/>
</dbReference>
<feature type="non-terminal residue" evidence="9">
    <location>
        <position position="257"/>
    </location>
</feature>
<keyword evidence="2" id="KW-0698">rRNA processing</keyword>
<evidence type="ECO:0000256" key="1">
    <source>
        <dbReference type="ARBA" id="ARBA00006678"/>
    </source>
</evidence>
<dbReference type="Gene3D" id="3.30.230.70">
    <property type="entry name" value="GHMP Kinase, N-terminal domain"/>
    <property type="match status" value="1"/>
</dbReference>
<dbReference type="Pfam" id="PF01138">
    <property type="entry name" value="RNase_PH"/>
    <property type="match status" value="1"/>
</dbReference>
<keyword evidence="3" id="KW-0820">tRNA-binding</keyword>
<dbReference type="InterPro" id="IPR050080">
    <property type="entry name" value="RNase_PH"/>
</dbReference>
<dbReference type="NCBIfam" id="TIGR01966">
    <property type="entry name" value="RNasePH"/>
    <property type="match status" value="1"/>
</dbReference>
<dbReference type="SUPFAM" id="SSF55666">
    <property type="entry name" value="Ribonuclease PH domain 2-like"/>
    <property type="match status" value="1"/>
</dbReference>
<feature type="region of interest" description="Disordered" evidence="6">
    <location>
        <begin position="113"/>
        <end position="133"/>
    </location>
</feature>
<accession>X0X8H3</accession>
<dbReference type="InterPro" id="IPR027408">
    <property type="entry name" value="PNPase/RNase_PH_dom_sf"/>
</dbReference>
<sequence>DGWVGHELTKAVLRGIQHSITRRALDARRVRGDAASLSAGRQAGREFGVSASAGLKMRPTRIERSVSRWAEGSALITSGGTKVLVTATVLPEPPPFLAGTGSGWITAEYGMLPRSTRDRKRRPQSSGRPDGRSLEIQRLVGRSLRQTCELGYLKGRCILLDCDVIEADGGTRIAAVNAGVVAAVEALVWMKRKKIIPGVPMKGLVAGASVVWRAGEAVLDPDYESDSSAEADMNAVFMESGDMVELQMTGERAAVPE</sequence>
<feature type="domain" description="Exoribonuclease phosphorolytic" evidence="7">
    <location>
        <begin position="57"/>
        <end position="182"/>
    </location>
</feature>
<dbReference type="InterPro" id="IPR020568">
    <property type="entry name" value="Ribosomal_Su5_D2-typ_SF"/>
</dbReference>
<dbReference type="SUPFAM" id="SSF54211">
    <property type="entry name" value="Ribosomal protein S5 domain 2-like"/>
    <property type="match status" value="1"/>
</dbReference>
<evidence type="ECO:0000259" key="7">
    <source>
        <dbReference type="Pfam" id="PF01138"/>
    </source>
</evidence>
<comment type="caution">
    <text evidence="9">The sequence shown here is derived from an EMBL/GenBank/DDBJ whole genome shotgun (WGS) entry which is preliminary data.</text>
</comment>
<evidence type="ECO:0000256" key="4">
    <source>
        <dbReference type="ARBA" id="ARBA00022694"/>
    </source>
</evidence>
<keyword evidence="5" id="KW-0694">RNA-binding</keyword>
<evidence type="ECO:0000256" key="2">
    <source>
        <dbReference type="ARBA" id="ARBA00022552"/>
    </source>
</evidence>
<dbReference type="EMBL" id="BARS01036995">
    <property type="protein sequence ID" value="GAG21276.1"/>
    <property type="molecule type" value="Genomic_DNA"/>
</dbReference>
<proteinExistence type="inferred from homology"/>
<dbReference type="GO" id="GO:0006364">
    <property type="term" value="P:rRNA processing"/>
    <property type="evidence" value="ECO:0007669"/>
    <property type="project" value="UniProtKB-KW"/>
</dbReference>
<dbReference type="PANTHER" id="PTHR11953:SF0">
    <property type="entry name" value="EXOSOME COMPLEX COMPONENT RRP41"/>
    <property type="match status" value="1"/>
</dbReference>
<feature type="non-terminal residue" evidence="9">
    <location>
        <position position="1"/>
    </location>
</feature>
<evidence type="ECO:0000259" key="8">
    <source>
        <dbReference type="Pfam" id="PF03725"/>
    </source>
</evidence>
<evidence type="ECO:0000256" key="6">
    <source>
        <dbReference type="SAM" id="MobiDB-lite"/>
    </source>
</evidence>
<dbReference type="InterPro" id="IPR001247">
    <property type="entry name" value="ExoRNase_PH_dom1"/>
</dbReference>